<proteinExistence type="predicted"/>
<keyword evidence="1" id="KW-0732">Signal</keyword>
<evidence type="ECO:0000313" key="4">
    <source>
        <dbReference type="Proteomes" id="UP001243420"/>
    </source>
</evidence>
<organism evidence="3 4">
    <name type="scientific">Jannaschia ovalis</name>
    <dbReference type="NCBI Taxonomy" id="3038773"/>
    <lineage>
        <taxon>Bacteria</taxon>
        <taxon>Pseudomonadati</taxon>
        <taxon>Pseudomonadota</taxon>
        <taxon>Alphaproteobacteria</taxon>
        <taxon>Rhodobacterales</taxon>
        <taxon>Roseobacteraceae</taxon>
        <taxon>Jannaschia</taxon>
    </lineage>
</organism>
<evidence type="ECO:0000313" key="3">
    <source>
        <dbReference type="EMBL" id="WGH77629.1"/>
    </source>
</evidence>
<dbReference type="EMBL" id="CP122537">
    <property type="protein sequence ID" value="WGH77629.1"/>
    <property type="molecule type" value="Genomic_DNA"/>
</dbReference>
<gene>
    <name evidence="3" type="ORF">P8627_11330</name>
</gene>
<dbReference type="Proteomes" id="UP001243420">
    <property type="component" value="Chromosome"/>
</dbReference>
<dbReference type="InterPro" id="IPR009739">
    <property type="entry name" value="LprI-like_N"/>
</dbReference>
<dbReference type="Pfam" id="PF07007">
    <property type="entry name" value="LprI"/>
    <property type="match status" value="1"/>
</dbReference>
<keyword evidence="4" id="KW-1185">Reference proteome</keyword>
<reference evidence="3 4" key="1">
    <citation type="submission" date="2023-04" db="EMBL/GenBank/DDBJ databases">
        <title>Jannaschia ovalis sp. nov., a marine bacterium isolated from sea tidal flat.</title>
        <authorList>
            <person name="Kwon D.Y."/>
            <person name="Kim J.-J."/>
        </authorList>
    </citation>
    <scope>NUCLEOTIDE SEQUENCE [LARGE SCALE GENOMIC DNA]</scope>
    <source>
        <strain evidence="3 4">GRR-S6-38</strain>
    </source>
</reference>
<evidence type="ECO:0000256" key="1">
    <source>
        <dbReference type="SAM" id="SignalP"/>
    </source>
</evidence>
<protein>
    <submittedName>
        <fullName evidence="3">DUF1311 domain-containing protein</fullName>
    </submittedName>
</protein>
<dbReference type="Gene3D" id="1.20.1270.180">
    <property type="match status" value="1"/>
</dbReference>
<evidence type="ECO:0000259" key="2">
    <source>
        <dbReference type="Pfam" id="PF07007"/>
    </source>
</evidence>
<name>A0ABY8L8N6_9RHOB</name>
<dbReference type="RefSeq" id="WP_279964213.1">
    <property type="nucleotide sequence ID" value="NZ_CP122537.1"/>
</dbReference>
<feature type="signal peptide" evidence="1">
    <location>
        <begin position="1"/>
        <end position="24"/>
    </location>
</feature>
<feature type="domain" description="Lysozyme inhibitor LprI-like N-terminal" evidence="2">
    <location>
        <begin position="60"/>
        <end position="166"/>
    </location>
</feature>
<sequence length="175" mass="18326">MTGQPALRGLLCGLLLGLAAPAGAQNLDPAPWRGGFDACVAGAADATALIACKGLAARACMDGAEGGMTQLGMTECTAMEGALWDELLNADWPRHRDWARAADATEAEIFGDAFSDRADALLAAQRAWIAFRDAQCRLEYAAWGSGSMRSLAAASCVGDMTAERVIVLRQMTEGM</sequence>
<feature type="chain" id="PRO_5046173203" evidence="1">
    <location>
        <begin position="25"/>
        <end position="175"/>
    </location>
</feature>
<accession>A0ABY8L8N6</accession>